<evidence type="ECO:0000313" key="2">
    <source>
        <dbReference type="EMBL" id="GAA0222239.1"/>
    </source>
</evidence>
<feature type="chain" id="PRO_5047123845" description="Lipoprotein" evidence="1">
    <location>
        <begin position="26"/>
        <end position="83"/>
    </location>
</feature>
<accession>A0ABP3D349</accession>
<evidence type="ECO:0000313" key="3">
    <source>
        <dbReference type="Proteomes" id="UP001501476"/>
    </source>
</evidence>
<organism evidence="2 3">
    <name type="scientific">Methylophaga marina</name>
    <dbReference type="NCBI Taxonomy" id="45495"/>
    <lineage>
        <taxon>Bacteria</taxon>
        <taxon>Pseudomonadati</taxon>
        <taxon>Pseudomonadota</taxon>
        <taxon>Gammaproteobacteria</taxon>
        <taxon>Thiotrichales</taxon>
        <taxon>Piscirickettsiaceae</taxon>
        <taxon>Methylophaga</taxon>
    </lineage>
</organism>
<dbReference type="EMBL" id="BAAADG010000004">
    <property type="protein sequence ID" value="GAA0222239.1"/>
    <property type="molecule type" value="Genomic_DNA"/>
</dbReference>
<protein>
    <recommendedName>
        <fullName evidence="4">Lipoprotein</fullName>
    </recommendedName>
</protein>
<sequence>MNKFLLGSIILLMSGCLTLSGEYQAFVFDADGKQLNQNLILRASGSGIYSLRNSVCNAYPGATITIIDVETGEELESESPYQC</sequence>
<name>A0ABP3D349_9GAMM</name>
<reference evidence="3" key="1">
    <citation type="journal article" date="2019" name="Int. J. Syst. Evol. Microbiol.">
        <title>The Global Catalogue of Microorganisms (GCM) 10K type strain sequencing project: providing services to taxonomists for standard genome sequencing and annotation.</title>
        <authorList>
            <consortium name="The Broad Institute Genomics Platform"/>
            <consortium name="The Broad Institute Genome Sequencing Center for Infectious Disease"/>
            <person name="Wu L."/>
            <person name="Ma J."/>
        </authorList>
    </citation>
    <scope>NUCLEOTIDE SEQUENCE [LARGE SCALE GENOMIC DNA]</scope>
    <source>
        <strain evidence="3">JCM 6886</strain>
    </source>
</reference>
<dbReference type="Proteomes" id="UP001501476">
    <property type="component" value="Unassembled WGS sequence"/>
</dbReference>
<keyword evidence="1" id="KW-0732">Signal</keyword>
<evidence type="ECO:0008006" key="4">
    <source>
        <dbReference type="Google" id="ProtNLM"/>
    </source>
</evidence>
<dbReference type="RefSeq" id="WP_286304504.1">
    <property type="nucleotide sequence ID" value="NZ_AP027741.1"/>
</dbReference>
<feature type="signal peptide" evidence="1">
    <location>
        <begin position="1"/>
        <end position="25"/>
    </location>
</feature>
<keyword evidence="3" id="KW-1185">Reference proteome</keyword>
<comment type="caution">
    <text evidence="2">The sequence shown here is derived from an EMBL/GenBank/DDBJ whole genome shotgun (WGS) entry which is preliminary data.</text>
</comment>
<gene>
    <name evidence="2" type="ORF">GCM10008964_12150</name>
</gene>
<proteinExistence type="predicted"/>
<evidence type="ECO:0000256" key="1">
    <source>
        <dbReference type="SAM" id="SignalP"/>
    </source>
</evidence>
<dbReference type="PROSITE" id="PS51257">
    <property type="entry name" value="PROKAR_LIPOPROTEIN"/>
    <property type="match status" value="1"/>
</dbReference>